<name>A0A7J9NW47_METMI</name>
<evidence type="ECO:0000313" key="1">
    <source>
        <dbReference type="EMBL" id="MBA2851547.1"/>
    </source>
</evidence>
<proteinExistence type="predicted"/>
<dbReference type="AlphaFoldDB" id="A0A7J9NW47"/>
<reference evidence="1 2" key="1">
    <citation type="submission" date="2020-07" db="EMBL/GenBank/DDBJ databases">
        <title>Genomic Encyclopedia of Type Strains, Phase IV (KMG-V): Genome sequencing to study the core and pangenomes of soil and plant-associated prokaryotes.</title>
        <authorList>
            <person name="Whitman W."/>
        </authorList>
    </citation>
    <scope>NUCLEOTIDE SEQUENCE [LARGE SCALE GENOMIC DNA]</scope>
    <source>
        <strain evidence="1 2">A1</strain>
    </source>
</reference>
<comment type="caution">
    <text evidence="1">The sequence shown here is derived from an EMBL/GenBank/DDBJ whole genome shotgun (WGS) entry which is preliminary data.</text>
</comment>
<gene>
    <name evidence="1" type="ORF">HNP86_001700</name>
</gene>
<dbReference type="EMBL" id="JACDUH010000002">
    <property type="protein sequence ID" value="MBA2851547.1"/>
    <property type="molecule type" value="Genomic_DNA"/>
</dbReference>
<organism evidence="1 2">
    <name type="scientific">Methanococcus maripaludis</name>
    <name type="common">Methanococcus deltae</name>
    <dbReference type="NCBI Taxonomy" id="39152"/>
    <lineage>
        <taxon>Archaea</taxon>
        <taxon>Methanobacteriati</taxon>
        <taxon>Methanobacteriota</taxon>
        <taxon>Methanomada group</taxon>
        <taxon>Methanococci</taxon>
        <taxon>Methanococcales</taxon>
        <taxon>Methanococcaceae</taxon>
        <taxon>Methanococcus</taxon>
    </lineage>
</organism>
<evidence type="ECO:0000313" key="2">
    <source>
        <dbReference type="Proteomes" id="UP000564425"/>
    </source>
</evidence>
<sequence length="523" mass="59300">MALKITASGNSRTLPLQKEVITPIDSFDGLPSSALNPDLTYYAKDTKKIYQCLEPVPVEEIDTERIVKDFYDPPLTYTFDKRYIKLTPMKMADGWGELPQSYQIGELGFISNEGMGLNGLYAYAAYGVAPKTYMDEEFTSWIVLWDDVLPEYTYLYDDTEVIFDLIDKKVYVLYTPDKQQYQYFENGIKVISLSNPETWENYKMQGSQAYDLTLIKSDTMSTVDLHAYFTAFNIADFTEIETAIAGVYTNLDKKVEVIESMAYKTVPDLEDKAYYAKDTGMLYHSQNPTALNEMKTTYKENYENTGNYPNTCRYVIIDLSGLNESEGFGFRDSQSEQKYLLLRKTADGAEVVSCDSTPEVLATLYYPMAIFDTLTKSIIADGEEYTHPSPEDLLIFGANDNYGIRTYPLIMETNEDYNLFWSYTFVNLSDTRYIPVEGGTLTGMLYTQDITPNMDSFFNLGGPMAKYNLIYGVTAMVDNVKALNTLKIPTTAPETPEAGHIYLDDTTPALMVYTSAGWKTINL</sequence>
<dbReference type="RefSeq" id="WP_181501338.1">
    <property type="nucleotide sequence ID" value="NZ_JACDUH010000002.1"/>
</dbReference>
<protein>
    <submittedName>
        <fullName evidence="1">Uncharacterized protein</fullName>
    </submittedName>
</protein>
<accession>A0A7J9NW47</accession>
<dbReference type="Proteomes" id="UP000564425">
    <property type="component" value="Unassembled WGS sequence"/>
</dbReference>